<dbReference type="PANTHER" id="PTHR12128">
    <property type="entry name" value="DIHYDRODIPICOLINATE SYNTHASE"/>
    <property type="match status" value="1"/>
</dbReference>
<dbReference type="EMBL" id="BMJH01000001">
    <property type="protein sequence ID" value="GGC55882.1"/>
    <property type="molecule type" value="Genomic_DNA"/>
</dbReference>
<dbReference type="SMART" id="SM01130">
    <property type="entry name" value="DHDPS"/>
    <property type="match status" value="1"/>
</dbReference>
<dbReference type="PANTHER" id="PTHR12128:SF66">
    <property type="entry name" value="4-HYDROXY-2-OXOGLUTARATE ALDOLASE, MITOCHONDRIAL"/>
    <property type="match status" value="1"/>
</dbReference>
<dbReference type="PRINTS" id="PR00146">
    <property type="entry name" value="DHPICSNTHASE"/>
</dbReference>
<proteinExistence type="inferred from homology"/>
<keyword evidence="2 3" id="KW-0456">Lyase</keyword>
<sequence>MGYISRMDASVGQLQNSMFTGLSAFPLTPLSNDEVDERAFSALVERLSAAGVDSITALGSTGSYAYLSVEERSRVARLAVKCAGETPVFIGVGALRTSQVLTNVANAEAAGAAGVLLAPMTYQALTADDVVALFRTVTERSSLPVIVYDNPITTHFTFTNDLYARIAEMPGIASIKIPGIQADPEMTMSRIQKIRSVIPDHVSIGISGDAMAAEGLNAGCDAWYSVIGGTLPQQALRIVRPALAGSAADARAESARLAPLWALFAEFGGSLRVVAAIAEYLGLAPKNCLPLPIQGLDSIQRLRVAQVIDELQLAH</sequence>
<dbReference type="Gene3D" id="3.20.20.70">
    <property type="entry name" value="Aldolase class I"/>
    <property type="match status" value="1"/>
</dbReference>
<evidence type="ECO:0000256" key="2">
    <source>
        <dbReference type="ARBA" id="ARBA00023239"/>
    </source>
</evidence>
<comment type="caution">
    <text evidence="6">The sequence shown here is derived from an EMBL/GenBank/DDBJ whole genome shotgun (WGS) entry which is preliminary data.</text>
</comment>
<dbReference type="AlphaFoldDB" id="A0A916U1I4"/>
<keyword evidence="7" id="KW-1185">Reference proteome</keyword>
<dbReference type="CDD" id="cd00408">
    <property type="entry name" value="DHDPS-like"/>
    <property type="match status" value="1"/>
</dbReference>
<organism evidence="6 7">
    <name type="scientific">Hoyosella rhizosphaerae</name>
    <dbReference type="NCBI Taxonomy" id="1755582"/>
    <lineage>
        <taxon>Bacteria</taxon>
        <taxon>Bacillati</taxon>
        <taxon>Actinomycetota</taxon>
        <taxon>Actinomycetes</taxon>
        <taxon>Mycobacteriales</taxon>
        <taxon>Hoyosellaceae</taxon>
        <taxon>Hoyosella</taxon>
    </lineage>
</organism>
<evidence type="ECO:0000256" key="1">
    <source>
        <dbReference type="ARBA" id="ARBA00007592"/>
    </source>
</evidence>
<feature type="active site" description="Proton donor/acceptor" evidence="4">
    <location>
        <position position="148"/>
    </location>
</feature>
<name>A0A916U1I4_9ACTN</name>
<dbReference type="PIRSF" id="PIRSF001365">
    <property type="entry name" value="DHDPS"/>
    <property type="match status" value="1"/>
</dbReference>
<reference evidence="6" key="1">
    <citation type="journal article" date="2014" name="Int. J. Syst. Evol. Microbiol.">
        <title>Complete genome sequence of Corynebacterium casei LMG S-19264T (=DSM 44701T), isolated from a smear-ripened cheese.</title>
        <authorList>
            <consortium name="US DOE Joint Genome Institute (JGI-PGF)"/>
            <person name="Walter F."/>
            <person name="Albersmeier A."/>
            <person name="Kalinowski J."/>
            <person name="Ruckert C."/>
        </authorList>
    </citation>
    <scope>NUCLEOTIDE SEQUENCE</scope>
    <source>
        <strain evidence="6">CGMCC 1.15478</strain>
    </source>
</reference>
<evidence type="ECO:0000256" key="5">
    <source>
        <dbReference type="PIRSR" id="PIRSR001365-2"/>
    </source>
</evidence>
<gene>
    <name evidence="6" type="ORF">GCM10011410_05350</name>
</gene>
<dbReference type="Proteomes" id="UP000641514">
    <property type="component" value="Unassembled WGS sequence"/>
</dbReference>
<protein>
    <submittedName>
        <fullName evidence="6">Dihydrodipicolinate synthase family protein</fullName>
    </submittedName>
</protein>
<dbReference type="SUPFAM" id="SSF51569">
    <property type="entry name" value="Aldolase"/>
    <property type="match status" value="1"/>
</dbReference>
<accession>A0A916U1I4</accession>
<dbReference type="InterPro" id="IPR013785">
    <property type="entry name" value="Aldolase_TIM"/>
</dbReference>
<evidence type="ECO:0000313" key="7">
    <source>
        <dbReference type="Proteomes" id="UP000641514"/>
    </source>
</evidence>
<dbReference type="GO" id="GO:0008840">
    <property type="term" value="F:4-hydroxy-tetrahydrodipicolinate synthase activity"/>
    <property type="evidence" value="ECO:0007669"/>
    <property type="project" value="TreeGrafter"/>
</dbReference>
<dbReference type="InterPro" id="IPR002220">
    <property type="entry name" value="DapA-like"/>
</dbReference>
<feature type="binding site" evidence="5">
    <location>
        <position position="61"/>
    </location>
    <ligand>
        <name>pyruvate</name>
        <dbReference type="ChEBI" id="CHEBI:15361"/>
    </ligand>
</feature>
<evidence type="ECO:0000256" key="4">
    <source>
        <dbReference type="PIRSR" id="PIRSR001365-1"/>
    </source>
</evidence>
<dbReference type="Pfam" id="PF00701">
    <property type="entry name" value="DHDPS"/>
    <property type="match status" value="1"/>
</dbReference>
<evidence type="ECO:0000313" key="6">
    <source>
        <dbReference type="EMBL" id="GGC55882.1"/>
    </source>
</evidence>
<dbReference type="GO" id="GO:0005829">
    <property type="term" value="C:cytosol"/>
    <property type="evidence" value="ECO:0007669"/>
    <property type="project" value="TreeGrafter"/>
</dbReference>
<feature type="active site" description="Schiff-base intermediate with substrate" evidence="4">
    <location>
        <position position="176"/>
    </location>
</feature>
<reference evidence="6" key="2">
    <citation type="submission" date="2020-09" db="EMBL/GenBank/DDBJ databases">
        <authorList>
            <person name="Sun Q."/>
            <person name="Zhou Y."/>
        </authorList>
    </citation>
    <scope>NUCLEOTIDE SEQUENCE</scope>
    <source>
        <strain evidence="6">CGMCC 1.15478</strain>
    </source>
</reference>
<comment type="similarity">
    <text evidence="1 3">Belongs to the DapA family.</text>
</comment>
<evidence type="ECO:0000256" key="3">
    <source>
        <dbReference type="PIRNR" id="PIRNR001365"/>
    </source>
</evidence>